<feature type="signal peptide" evidence="5">
    <location>
        <begin position="1"/>
        <end position="21"/>
    </location>
</feature>
<evidence type="ECO:0000256" key="3">
    <source>
        <dbReference type="ARBA" id="ARBA00012663"/>
    </source>
</evidence>
<feature type="domain" description="Glycoside hydrolase family 20 catalytic" evidence="6">
    <location>
        <begin position="84"/>
        <end position="306"/>
    </location>
</feature>
<dbReference type="RefSeq" id="WP_369332167.1">
    <property type="nucleotide sequence ID" value="NZ_JAULBC010000010.1"/>
</dbReference>
<comment type="similarity">
    <text evidence="2">Belongs to the glycosyl hydrolase 20 family.</text>
</comment>
<dbReference type="PANTHER" id="PTHR22600">
    <property type="entry name" value="BETA-HEXOSAMINIDASE"/>
    <property type="match status" value="1"/>
</dbReference>
<dbReference type="EC" id="3.2.1.52" evidence="3"/>
<dbReference type="InterPro" id="IPR015883">
    <property type="entry name" value="Glyco_hydro_20_cat"/>
</dbReference>
<reference evidence="7 8" key="1">
    <citation type="submission" date="2023-07" db="EMBL/GenBank/DDBJ databases">
        <authorList>
            <person name="Lian W.-H."/>
        </authorList>
    </citation>
    <scope>NUCLEOTIDE SEQUENCE [LARGE SCALE GENOMIC DNA]</scope>
    <source>
        <strain evidence="7 8">SYSU DXS3180</strain>
    </source>
</reference>
<feature type="chain" id="PRO_5045807995" description="beta-N-acetylhexosaminidase" evidence="5">
    <location>
        <begin position="22"/>
        <end position="369"/>
    </location>
</feature>
<evidence type="ECO:0000256" key="1">
    <source>
        <dbReference type="ARBA" id="ARBA00001231"/>
    </source>
</evidence>
<name>A0ABV3ZNP6_9BACT</name>
<sequence length="369" mass="42350">MKPIKAILLLALMFNVLFANAQNSLDSVMPVRGFCIAAPTPKGVDDFVKFINEELGPRKVNVLILRVDYNYQFESHPELRDTAGLSKADIKKLVAAAKKNNIQIIPQVNLLGHQSWANHTGKLLAVYPQYDETPLVKMPEKYEWPNADGLYCKSYCPLHPEVHKVVFDVVDEMCDAFETNAFHAGMDEVFYIGDDKCPRCQGRDKAELFAGEVRKIRDHLAQKNRQLWIWGDRLLDGKTTGMGMWEASYNNTHRAVDMIPKDVMICDWHYERVDKTPVYFAMKGLNVVTCPWRKPELAVLQTEDMANFRKQATREMKDRYKGMMQTVWSGAESFLDGFYGRNKNQQSANAGTNTPWDCFREMYKKIGEL</sequence>
<dbReference type="InterPro" id="IPR017853">
    <property type="entry name" value="GH"/>
</dbReference>
<proteinExistence type="inferred from homology"/>
<comment type="caution">
    <text evidence="7">The sequence shown here is derived from an EMBL/GenBank/DDBJ whole genome shotgun (WGS) entry which is preliminary data.</text>
</comment>
<protein>
    <recommendedName>
        <fullName evidence="3">beta-N-acetylhexosaminidase</fullName>
        <ecNumber evidence="3">3.2.1.52</ecNumber>
    </recommendedName>
</protein>
<keyword evidence="4" id="KW-0378">Hydrolase</keyword>
<evidence type="ECO:0000259" key="6">
    <source>
        <dbReference type="Pfam" id="PF00728"/>
    </source>
</evidence>
<accession>A0ABV3ZNP6</accession>
<dbReference type="SUPFAM" id="SSF51445">
    <property type="entry name" value="(Trans)glycosidases"/>
    <property type="match status" value="1"/>
</dbReference>
<keyword evidence="8" id="KW-1185">Reference proteome</keyword>
<dbReference type="EMBL" id="JAULBC010000010">
    <property type="protein sequence ID" value="MEX6690751.1"/>
    <property type="molecule type" value="Genomic_DNA"/>
</dbReference>
<gene>
    <name evidence="7" type="ORF">QTN47_24805</name>
</gene>
<comment type="catalytic activity">
    <reaction evidence="1">
        <text>Hydrolysis of terminal non-reducing N-acetyl-D-hexosamine residues in N-acetyl-beta-D-hexosaminides.</text>
        <dbReference type="EC" id="3.2.1.52"/>
    </reaction>
</comment>
<dbReference type="Pfam" id="PF00728">
    <property type="entry name" value="Glyco_hydro_20"/>
    <property type="match status" value="1"/>
</dbReference>
<evidence type="ECO:0000256" key="5">
    <source>
        <dbReference type="SAM" id="SignalP"/>
    </source>
</evidence>
<dbReference type="Gene3D" id="3.20.20.80">
    <property type="entry name" value="Glycosidases"/>
    <property type="match status" value="1"/>
</dbReference>
<evidence type="ECO:0000313" key="8">
    <source>
        <dbReference type="Proteomes" id="UP001560573"/>
    </source>
</evidence>
<evidence type="ECO:0000256" key="4">
    <source>
        <dbReference type="ARBA" id="ARBA00022801"/>
    </source>
</evidence>
<keyword evidence="5" id="KW-0732">Signal</keyword>
<organism evidence="7 8">
    <name type="scientific">Danxiaibacter flavus</name>
    <dbReference type="NCBI Taxonomy" id="3049108"/>
    <lineage>
        <taxon>Bacteria</taxon>
        <taxon>Pseudomonadati</taxon>
        <taxon>Bacteroidota</taxon>
        <taxon>Chitinophagia</taxon>
        <taxon>Chitinophagales</taxon>
        <taxon>Chitinophagaceae</taxon>
        <taxon>Danxiaibacter</taxon>
    </lineage>
</organism>
<dbReference type="InterPro" id="IPR025705">
    <property type="entry name" value="Beta_hexosaminidase_sua/sub"/>
</dbReference>
<evidence type="ECO:0000313" key="7">
    <source>
        <dbReference type="EMBL" id="MEX6690751.1"/>
    </source>
</evidence>
<evidence type="ECO:0000256" key="2">
    <source>
        <dbReference type="ARBA" id="ARBA00006285"/>
    </source>
</evidence>
<dbReference type="PANTHER" id="PTHR22600:SF57">
    <property type="entry name" value="BETA-N-ACETYLHEXOSAMINIDASE"/>
    <property type="match status" value="1"/>
</dbReference>
<dbReference type="Proteomes" id="UP001560573">
    <property type="component" value="Unassembled WGS sequence"/>
</dbReference>